<dbReference type="EnsemblMetazoa" id="Aqu2.1.37065_001">
    <property type="protein sequence ID" value="Aqu2.1.37065_001"/>
    <property type="gene ID" value="Aqu2.1.37065"/>
</dbReference>
<reference evidence="1" key="1">
    <citation type="submission" date="2017-05" db="UniProtKB">
        <authorList>
            <consortium name="EnsemblMetazoa"/>
        </authorList>
    </citation>
    <scope>IDENTIFICATION</scope>
</reference>
<name>A0A1X7V9T3_AMPQE</name>
<sequence>MPPVNGRPVFNINRNKLVKTRLGAANASIINEEQKGNETLFKMLDSVALESITDKTINGLKSQVFKFSIHEKYMALEIEEKNLPICQFSTVDACQKINEFMLQSLETEKIE</sequence>
<organism evidence="1">
    <name type="scientific">Amphimedon queenslandica</name>
    <name type="common">Sponge</name>
    <dbReference type="NCBI Taxonomy" id="400682"/>
    <lineage>
        <taxon>Eukaryota</taxon>
        <taxon>Metazoa</taxon>
        <taxon>Porifera</taxon>
        <taxon>Demospongiae</taxon>
        <taxon>Heteroscleromorpha</taxon>
        <taxon>Haplosclerida</taxon>
        <taxon>Niphatidae</taxon>
        <taxon>Amphimedon</taxon>
    </lineage>
</organism>
<dbReference type="InParanoid" id="A0A1X7V9T3"/>
<proteinExistence type="predicted"/>
<protein>
    <submittedName>
        <fullName evidence="1">Uncharacterized protein</fullName>
    </submittedName>
</protein>
<accession>A0A1X7V9T3</accession>
<evidence type="ECO:0000313" key="1">
    <source>
        <dbReference type="EnsemblMetazoa" id="Aqu2.1.37065_001"/>
    </source>
</evidence>
<dbReference type="AlphaFoldDB" id="A0A1X7V9T3"/>